<dbReference type="OrthoDB" id="2418081at2759"/>
<keyword evidence="3" id="KW-0378">Hydrolase</keyword>
<sequence length="368" mass="41489">MRSEKFHILERRSHFCLLRGILLLLLISPVSTVRFMGLSHFHLHGAFAVLCQGEPWETFNVSPGELERERCVGWWVQGRYRGQPPQPRSLHTPLTVLRFNSWLCRDTPPIDYVKSITFRRTAVSGLYSDVAMAVAQKLQRCAVSQTGKHSASVIFLHGSGDTGQGLRAWVRDVLKQDLAFAHIRIIYPTAPPRPYTPMRGALSHVWFDRYKISADCSEHLESIDSMCTQLGTVMQEEVRAGVPKNRMIVGGFSMGGAMALHLACRYHPEVAGVFALSSFLNKDSVVYQAVQDRKGQPLPELFQCHGTADELVFHQWGEETGVQLRHAGMDTSFRSIPGLNHQLSRMELEELRSWILKKLPLESSAQGQ</sequence>
<evidence type="ECO:0000259" key="4">
    <source>
        <dbReference type="Pfam" id="PF02230"/>
    </source>
</evidence>
<dbReference type="GO" id="GO:0008474">
    <property type="term" value="F:palmitoyl-(protein) hydrolase activity"/>
    <property type="evidence" value="ECO:0007669"/>
    <property type="project" value="UniProtKB-EC"/>
</dbReference>
<dbReference type="PANTHER" id="PTHR10655">
    <property type="entry name" value="LYSOPHOSPHOLIPASE-RELATED"/>
    <property type="match status" value="1"/>
</dbReference>
<evidence type="ECO:0000256" key="3">
    <source>
        <dbReference type="ARBA" id="ARBA00022801"/>
    </source>
</evidence>
<dbReference type="Gene3D" id="3.40.50.1820">
    <property type="entry name" value="alpha/beta hydrolase"/>
    <property type="match status" value="1"/>
</dbReference>
<feature type="domain" description="Phospholipase/carboxylesterase/thioesterase" evidence="4">
    <location>
        <begin position="143"/>
        <end position="356"/>
    </location>
</feature>
<dbReference type="InterPro" id="IPR003140">
    <property type="entry name" value="PLipase/COase/thioEstase"/>
</dbReference>
<dbReference type="EMBL" id="JAERUA010000020">
    <property type="protein sequence ID" value="KAI1885535.1"/>
    <property type="molecule type" value="Genomic_DNA"/>
</dbReference>
<organism evidence="5 6">
    <name type="scientific">Albula goreensis</name>
    <dbReference type="NCBI Taxonomy" id="1534307"/>
    <lineage>
        <taxon>Eukaryota</taxon>
        <taxon>Metazoa</taxon>
        <taxon>Chordata</taxon>
        <taxon>Craniata</taxon>
        <taxon>Vertebrata</taxon>
        <taxon>Euteleostomi</taxon>
        <taxon>Actinopterygii</taxon>
        <taxon>Neopterygii</taxon>
        <taxon>Teleostei</taxon>
        <taxon>Albuliformes</taxon>
        <taxon>Albulidae</taxon>
        <taxon>Albula</taxon>
    </lineage>
</organism>
<dbReference type="EC" id="3.1.2.22" evidence="2"/>
<dbReference type="InterPro" id="IPR029058">
    <property type="entry name" value="AB_hydrolase_fold"/>
</dbReference>
<dbReference type="GO" id="GO:0005737">
    <property type="term" value="C:cytoplasm"/>
    <property type="evidence" value="ECO:0007669"/>
    <property type="project" value="TreeGrafter"/>
</dbReference>
<gene>
    <name evidence="5" type="ORF">AGOR_G00204780</name>
</gene>
<dbReference type="PANTHER" id="PTHR10655:SF17">
    <property type="entry name" value="LYSOPHOSPHOLIPASE-LIKE PROTEIN 1"/>
    <property type="match status" value="1"/>
</dbReference>
<name>A0A8T3CS81_9TELE</name>
<keyword evidence="6" id="KW-1185">Reference proteome</keyword>
<proteinExistence type="inferred from homology"/>
<evidence type="ECO:0000313" key="5">
    <source>
        <dbReference type="EMBL" id="KAI1885535.1"/>
    </source>
</evidence>
<dbReference type="SUPFAM" id="SSF53474">
    <property type="entry name" value="alpha/beta-Hydrolases"/>
    <property type="match status" value="1"/>
</dbReference>
<dbReference type="Pfam" id="PF02230">
    <property type="entry name" value="Abhydrolase_2"/>
    <property type="match status" value="1"/>
</dbReference>
<dbReference type="Proteomes" id="UP000829720">
    <property type="component" value="Unassembled WGS sequence"/>
</dbReference>
<comment type="similarity">
    <text evidence="1">Belongs to the AB hydrolase superfamily. AB hydrolase 2 family.</text>
</comment>
<comment type="caution">
    <text evidence="5">The sequence shown here is derived from an EMBL/GenBank/DDBJ whole genome shotgun (WGS) entry which is preliminary data.</text>
</comment>
<accession>A0A8T3CS81</accession>
<dbReference type="GO" id="GO:0052689">
    <property type="term" value="F:carboxylic ester hydrolase activity"/>
    <property type="evidence" value="ECO:0007669"/>
    <property type="project" value="TreeGrafter"/>
</dbReference>
<dbReference type="AlphaFoldDB" id="A0A8T3CS81"/>
<evidence type="ECO:0000313" key="6">
    <source>
        <dbReference type="Proteomes" id="UP000829720"/>
    </source>
</evidence>
<reference evidence="5" key="1">
    <citation type="submission" date="2021-01" db="EMBL/GenBank/DDBJ databases">
        <authorList>
            <person name="Zahm M."/>
            <person name="Roques C."/>
            <person name="Cabau C."/>
            <person name="Klopp C."/>
            <person name="Donnadieu C."/>
            <person name="Jouanno E."/>
            <person name="Lampietro C."/>
            <person name="Louis A."/>
            <person name="Herpin A."/>
            <person name="Echchiki A."/>
            <person name="Berthelot C."/>
            <person name="Parey E."/>
            <person name="Roest-Crollius H."/>
            <person name="Braasch I."/>
            <person name="Postlethwait J."/>
            <person name="Bobe J."/>
            <person name="Montfort J."/>
            <person name="Bouchez O."/>
            <person name="Begum T."/>
            <person name="Mejri S."/>
            <person name="Adams A."/>
            <person name="Chen W.-J."/>
            <person name="Guiguen Y."/>
        </authorList>
    </citation>
    <scope>NUCLEOTIDE SEQUENCE</scope>
    <source>
        <tissue evidence="5">Blood</tissue>
    </source>
</reference>
<evidence type="ECO:0000256" key="2">
    <source>
        <dbReference type="ARBA" id="ARBA00012423"/>
    </source>
</evidence>
<evidence type="ECO:0000256" key="1">
    <source>
        <dbReference type="ARBA" id="ARBA00006499"/>
    </source>
</evidence>
<protein>
    <recommendedName>
        <fullName evidence="2">palmitoyl-protein hydrolase</fullName>
        <ecNumber evidence="2">3.1.2.22</ecNumber>
    </recommendedName>
</protein>
<dbReference type="InterPro" id="IPR050565">
    <property type="entry name" value="LYPA1-2/EST-like"/>
</dbReference>